<name>A0ACC4ALN7_POPAL</name>
<feature type="non-terminal residue" evidence="1">
    <location>
        <position position="74"/>
    </location>
</feature>
<feature type="non-terminal residue" evidence="1">
    <location>
        <position position="1"/>
    </location>
</feature>
<dbReference type="Proteomes" id="UP000309997">
    <property type="component" value="Unassembled WGS sequence"/>
</dbReference>
<evidence type="ECO:0000313" key="1">
    <source>
        <dbReference type="EMBL" id="KAL3567144.1"/>
    </source>
</evidence>
<organism evidence="1 2">
    <name type="scientific">Populus alba</name>
    <name type="common">White poplar</name>
    <dbReference type="NCBI Taxonomy" id="43335"/>
    <lineage>
        <taxon>Eukaryota</taxon>
        <taxon>Viridiplantae</taxon>
        <taxon>Streptophyta</taxon>
        <taxon>Embryophyta</taxon>
        <taxon>Tracheophyta</taxon>
        <taxon>Spermatophyta</taxon>
        <taxon>Magnoliopsida</taxon>
        <taxon>eudicotyledons</taxon>
        <taxon>Gunneridae</taxon>
        <taxon>Pentapetalae</taxon>
        <taxon>rosids</taxon>
        <taxon>fabids</taxon>
        <taxon>Malpighiales</taxon>
        <taxon>Salicaceae</taxon>
        <taxon>Saliceae</taxon>
        <taxon>Populus</taxon>
    </lineage>
</organism>
<dbReference type="EMBL" id="RCHU02000018">
    <property type="protein sequence ID" value="KAL3567144.1"/>
    <property type="molecule type" value="Genomic_DNA"/>
</dbReference>
<reference evidence="1 2" key="1">
    <citation type="journal article" date="2024" name="Plant Biotechnol. J.">
        <title>Genome and CRISPR/Cas9 system of a widespread forest tree (Populus alba) in the world.</title>
        <authorList>
            <person name="Liu Y.J."/>
            <person name="Jiang P.F."/>
            <person name="Han X.M."/>
            <person name="Li X.Y."/>
            <person name="Wang H.M."/>
            <person name="Wang Y.J."/>
            <person name="Wang X.X."/>
            <person name="Zeng Q.Y."/>
        </authorList>
    </citation>
    <scope>NUCLEOTIDE SEQUENCE [LARGE SCALE GENOMIC DNA]</scope>
    <source>
        <strain evidence="2">cv. PAL-ZL1</strain>
    </source>
</reference>
<sequence length="74" mass="8361">GYELQKLSNLEILYLDYNSFNNSILSFVEGLPSLKSLYLDYNRLEGLIDLKESLSSLEYLGLGGNNIKKLVASR</sequence>
<protein>
    <submittedName>
        <fullName evidence="1">Uncharacterized protein</fullName>
    </submittedName>
</protein>
<gene>
    <name evidence="1" type="ORF">D5086_032559</name>
</gene>
<evidence type="ECO:0000313" key="2">
    <source>
        <dbReference type="Proteomes" id="UP000309997"/>
    </source>
</evidence>
<proteinExistence type="predicted"/>
<keyword evidence="2" id="KW-1185">Reference proteome</keyword>
<accession>A0ACC4ALN7</accession>
<comment type="caution">
    <text evidence="1">The sequence shown here is derived from an EMBL/GenBank/DDBJ whole genome shotgun (WGS) entry which is preliminary data.</text>
</comment>